<dbReference type="Proteomes" id="UP000004846">
    <property type="component" value="Unassembled WGS sequence"/>
</dbReference>
<dbReference type="HAMAP" id="MF_00038">
    <property type="entry name" value="MraY"/>
    <property type="match status" value="1"/>
</dbReference>
<dbReference type="InterPro" id="IPR018480">
    <property type="entry name" value="PNAcMuramoyl-5peptid_Trfase_CS"/>
</dbReference>
<sequence length="321" mass="35814">MEWTQIFIPIVVSFAITVSVMPLFIGYFQMKKQGQVTREDGPTWHSVKTGTPTMGGVVFLVASLITSLAMGLFFHQFTPSLLIILFILVLYGLLGYLDDFIKVFKKRNMGLNSRQKLIGQIFGGLVFYFVYRSEGFSDTLDLFGVAEVPLGIFYGVFIIFWLVGFSNAVNLTDGIDGLVAGLGTISFGTYAIIAWKQQQFDVVIICLSVIGGLIGFFPYNRKPAKIFMGDVGSLALGGLLAAISIILHQEWTLLLIGLVYVCETASVILQVASFKLFGRRIFKMSPIHHHFEMCGWSEWKIDFVFWSVGLICSGITLWILF</sequence>
<dbReference type="PANTHER" id="PTHR22926">
    <property type="entry name" value="PHOSPHO-N-ACETYLMURAMOYL-PENTAPEPTIDE-TRANSFERASE"/>
    <property type="match status" value="1"/>
</dbReference>
<dbReference type="GO" id="GO:0051301">
    <property type="term" value="P:cell division"/>
    <property type="evidence" value="ECO:0007669"/>
    <property type="project" value="UniProtKB-KW"/>
</dbReference>
<dbReference type="EMBL" id="AEBR01000005">
    <property type="protein sequence ID" value="EFM84240.1"/>
    <property type="molecule type" value="Genomic_DNA"/>
</dbReference>
<feature type="transmembrane region" description="Helical" evidence="7">
    <location>
        <begin position="6"/>
        <end position="28"/>
    </location>
</feature>
<keyword evidence="3 7" id="KW-0808">Transferase</keyword>
<keyword evidence="7 9" id="KW-0460">Magnesium</keyword>
<accession>A0A125WA93</accession>
<dbReference type="Pfam" id="PF00953">
    <property type="entry name" value="Glycos_transf_4"/>
    <property type="match status" value="1"/>
</dbReference>
<evidence type="ECO:0000256" key="9">
    <source>
        <dbReference type="PIRSR" id="PIRSR600715-1"/>
    </source>
</evidence>
<comment type="similarity">
    <text evidence="2 7">Belongs to the glycosyltransferase 4 family. MraY subfamily.</text>
</comment>
<evidence type="ECO:0000256" key="5">
    <source>
        <dbReference type="ARBA" id="ARBA00022989"/>
    </source>
</evidence>
<gene>
    <name evidence="7 10" type="primary">mraY</name>
    <name evidence="10" type="ORF">HMPREF9498_00216</name>
</gene>
<evidence type="ECO:0000256" key="3">
    <source>
        <dbReference type="ARBA" id="ARBA00022679"/>
    </source>
</evidence>
<feature type="binding site" evidence="9">
    <location>
        <position position="170"/>
    </location>
    <ligand>
        <name>Mg(2+)</name>
        <dbReference type="ChEBI" id="CHEBI:18420"/>
    </ligand>
</feature>
<dbReference type="GO" id="GO:0008360">
    <property type="term" value="P:regulation of cell shape"/>
    <property type="evidence" value="ECO:0007669"/>
    <property type="project" value="UniProtKB-KW"/>
</dbReference>
<feature type="transmembrane region" description="Helical" evidence="7">
    <location>
        <begin position="226"/>
        <end position="247"/>
    </location>
</feature>
<keyword evidence="7" id="KW-0131">Cell cycle</keyword>
<keyword evidence="7" id="KW-0132">Cell division</keyword>
<protein>
    <recommendedName>
        <fullName evidence="7 8">Phospho-N-acetylmuramoyl-pentapeptide-transferase</fullName>
        <ecNumber evidence="7 8">2.7.8.13</ecNumber>
    </recommendedName>
    <alternativeName>
        <fullName evidence="7">UDP-MurNAc-pentapeptide phosphotransferase</fullName>
    </alternativeName>
</protein>
<dbReference type="HOGENOM" id="CLU_023982_0_1_9"/>
<dbReference type="CDD" id="cd06852">
    <property type="entry name" value="GT_MraY"/>
    <property type="match status" value="1"/>
</dbReference>
<feature type="transmembrane region" description="Helical" evidence="7">
    <location>
        <begin position="145"/>
        <end position="165"/>
    </location>
</feature>
<name>A0A125WA93_ENTFL</name>
<dbReference type="PROSITE" id="PS01347">
    <property type="entry name" value="MRAY_1"/>
    <property type="match status" value="1"/>
</dbReference>
<comment type="subcellular location">
    <subcellularLocation>
        <location evidence="7">Cell membrane</location>
        <topology evidence="7">Multi-pass membrane protein</topology>
    </subcellularLocation>
    <subcellularLocation>
        <location evidence="1">Membrane</location>
        <topology evidence="1">Multi-pass membrane protein</topology>
    </subcellularLocation>
</comment>
<dbReference type="GO" id="GO:0009252">
    <property type="term" value="P:peptidoglycan biosynthetic process"/>
    <property type="evidence" value="ECO:0007669"/>
    <property type="project" value="UniProtKB-UniRule"/>
</dbReference>
<keyword evidence="7 9" id="KW-0479">Metal-binding</keyword>
<dbReference type="NCBIfam" id="TIGR00445">
    <property type="entry name" value="mraY"/>
    <property type="match status" value="1"/>
</dbReference>
<dbReference type="AlphaFoldDB" id="A0A125WA93"/>
<comment type="catalytic activity">
    <reaction evidence="7">
        <text>UDP-N-acetyl-alpha-D-muramoyl-L-alanyl-gamma-D-glutamyl-L-lysyl-D-alanyl-D-alanine + di-trans,octa-cis-undecaprenyl phosphate = Mur2Ac(oyl-L-Ala-gamma-D-Glu-L-Lys-D-Ala-D-Ala)-di-trans,octa-cis-undecaprenyl diphosphate + UMP</text>
        <dbReference type="Rhea" id="RHEA:21920"/>
        <dbReference type="ChEBI" id="CHEBI:57865"/>
        <dbReference type="ChEBI" id="CHEBI:60032"/>
        <dbReference type="ChEBI" id="CHEBI:60392"/>
        <dbReference type="ChEBI" id="CHEBI:70758"/>
        <dbReference type="EC" id="2.7.8.13"/>
    </reaction>
</comment>
<dbReference type="UniPathway" id="UPA00219"/>
<feature type="transmembrane region" description="Helical" evidence="7">
    <location>
        <begin position="202"/>
        <end position="219"/>
    </location>
</feature>
<comment type="cofactor">
    <cofactor evidence="7 9">
        <name>Mg(2+)</name>
        <dbReference type="ChEBI" id="CHEBI:18420"/>
    </cofactor>
</comment>
<keyword evidence="6 7" id="KW-0472">Membrane</keyword>
<dbReference type="SMR" id="A0A125WA93"/>
<comment type="pathway">
    <text evidence="7">Cell wall biogenesis; peptidoglycan biosynthesis.</text>
</comment>
<evidence type="ECO:0000256" key="7">
    <source>
        <dbReference type="HAMAP-Rule" id="MF_00038"/>
    </source>
</evidence>
<keyword evidence="5 7" id="KW-1133">Transmembrane helix</keyword>
<feature type="transmembrane region" description="Helical" evidence="7">
    <location>
        <begin position="54"/>
        <end position="74"/>
    </location>
</feature>
<keyword evidence="7" id="KW-0961">Cell wall biogenesis/degradation</keyword>
<feature type="transmembrane region" description="Helical" evidence="7">
    <location>
        <begin position="80"/>
        <end position="97"/>
    </location>
</feature>
<dbReference type="EC" id="2.7.8.13" evidence="7 8"/>
<feature type="transmembrane region" description="Helical" evidence="7">
    <location>
        <begin position="299"/>
        <end position="320"/>
    </location>
</feature>
<evidence type="ECO:0000256" key="8">
    <source>
        <dbReference type="NCBIfam" id="TIGR00445"/>
    </source>
</evidence>
<dbReference type="InterPro" id="IPR000715">
    <property type="entry name" value="Glycosyl_transferase_4"/>
</dbReference>
<dbReference type="RefSeq" id="WP_002355894.1">
    <property type="nucleotide sequence ID" value="NZ_GL454411.1"/>
</dbReference>
<keyword evidence="7" id="KW-1003">Cell membrane</keyword>
<evidence type="ECO:0000313" key="11">
    <source>
        <dbReference type="Proteomes" id="UP000004846"/>
    </source>
</evidence>
<dbReference type="GO" id="GO:0005886">
    <property type="term" value="C:plasma membrane"/>
    <property type="evidence" value="ECO:0007669"/>
    <property type="project" value="UniProtKB-SubCell"/>
</dbReference>
<evidence type="ECO:0000256" key="2">
    <source>
        <dbReference type="ARBA" id="ARBA00005583"/>
    </source>
</evidence>
<reference evidence="10 11" key="1">
    <citation type="submission" date="2010-07" db="EMBL/GenBank/DDBJ databases">
        <authorList>
            <person name="Sid Ahmed O."/>
        </authorList>
    </citation>
    <scope>NUCLEOTIDE SEQUENCE [LARGE SCALE GENOMIC DNA]</scope>
    <source>
        <strain evidence="10 11">TX4248</strain>
    </source>
</reference>
<evidence type="ECO:0000256" key="4">
    <source>
        <dbReference type="ARBA" id="ARBA00022692"/>
    </source>
</evidence>
<feature type="transmembrane region" description="Helical" evidence="7">
    <location>
        <begin position="117"/>
        <end position="133"/>
    </location>
</feature>
<comment type="caution">
    <text evidence="10">The sequence shown here is derived from an EMBL/GenBank/DDBJ whole genome shotgun (WGS) entry which is preliminary data.</text>
</comment>
<proteinExistence type="inferred from homology"/>
<evidence type="ECO:0000256" key="6">
    <source>
        <dbReference type="ARBA" id="ARBA00023136"/>
    </source>
</evidence>
<comment type="function">
    <text evidence="7">Catalyzes the initial step of the lipid cycle reactions in the biosynthesis of the cell wall peptidoglycan: transfers peptidoglycan precursor phospho-MurNAc-pentapeptide from UDP-MurNAc-pentapeptide onto the lipid carrier undecaprenyl phosphate, yielding undecaprenyl-pyrophosphoryl-MurNAc-pentapeptide, known as lipid I.</text>
</comment>
<dbReference type="PROSITE" id="PS01348">
    <property type="entry name" value="MRAY_2"/>
    <property type="match status" value="1"/>
</dbReference>
<dbReference type="GO" id="GO:0046872">
    <property type="term" value="F:metal ion binding"/>
    <property type="evidence" value="ECO:0007669"/>
    <property type="project" value="UniProtKB-KW"/>
</dbReference>
<dbReference type="GeneID" id="60893379"/>
<feature type="binding site" evidence="9">
    <location>
        <position position="230"/>
    </location>
    <ligand>
        <name>Mg(2+)</name>
        <dbReference type="ChEBI" id="CHEBI:18420"/>
    </ligand>
</feature>
<dbReference type="PANTHER" id="PTHR22926:SF5">
    <property type="entry name" value="PHOSPHO-N-ACETYLMURAMOYL-PENTAPEPTIDE-TRANSFERASE HOMOLOG"/>
    <property type="match status" value="1"/>
</dbReference>
<evidence type="ECO:0000313" key="10">
    <source>
        <dbReference type="EMBL" id="EFM84240.1"/>
    </source>
</evidence>
<keyword evidence="7" id="KW-0133">Cell shape</keyword>
<organism evidence="10 11">
    <name type="scientific">Enterococcus faecalis TX4248</name>
    <dbReference type="NCBI Taxonomy" id="749495"/>
    <lineage>
        <taxon>Bacteria</taxon>
        <taxon>Bacillati</taxon>
        <taxon>Bacillota</taxon>
        <taxon>Bacilli</taxon>
        <taxon>Lactobacillales</taxon>
        <taxon>Enterococcaceae</taxon>
        <taxon>Enterococcus</taxon>
    </lineage>
</organism>
<feature type="transmembrane region" description="Helical" evidence="7">
    <location>
        <begin position="177"/>
        <end position="196"/>
    </location>
</feature>
<dbReference type="GO" id="GO:0008963">
    <property type="term" value="F:phospho-N-acetylmuramoyl-pentapeptide-transferase activity"/>
    <property type="evidence" value="ECO:0007669"/>
    <property type="project" value="UniProtKB-UniRule"/>
</dbReference>
<feature type="transmembrane region" description="Helical" evidence="7">
    <location>
        <begin position="253"/>
        <end position="278"/>
    </location>
</feature>
<dbReference type="InterPro" id="IPR003524">
    <property type="entry name" value="PNAcMuramoyl-5peptid_Trfase"/>
</dbReference>
<keyword evidence="4 7" id="KW-0812">Transmembrane</keyword>
<dbReference type="Pfam" id="PF10555">
    <property type="entry name" value="MraY_sig1"/>
    <property type="match status" value="1"/>
</dbReference>
<dbReference type="GO" id="GO:0071555">
    <property type="term" value="P:cell wall organization"/>
    <property type="evidence" value="ECO:0007669"/>
    <property type="project" value="UniProtKB-KW"/>
</dbReference>
<evidence type="ECO:0000256" key="1">
    <source>
        <dbReference type="ARBA" id="ARBA00004141"/>
    </source>
</evidence>
<keyword evidence="7" id="KW-0573">Peptidoglycan synthesis</keyword>